<accession>A0ABS8HKE3</accession>
<dbReference type="Gene3D" id="2.10.260.10">
    <property type="match status" value="1"/>
</dbReference>
<sequence>MHTTNLRKVGGSIMLAVPPAILDMLRLRAGATVGLAVDHGRLVVEPTLRPHYSLDELLAQCDASAELSTEDRVWLDAKPVGSELL</sequence>
<proteinExistence type="predicted"/>
<dbReference type="SUPFAM" id="SSF89447">
    <property type="entry name" value="AbrB/MazE/MraZ-like"/>
    <property type="match status" value="1"/>
</dbReference>
<evidence type="ECO:0000313" key="2">
    <source>
        <dbReference type="Proteomes" id="UP001199206"/>
    </source>
</evidence>
<dbReference type="EMBL" id="JAJGQJ010000138">
    <property type="protein sequence ID" value="MCC4622664.1"/>
    <property type="molecule type" value="Genomic_DNA"/>
</dbReference>
<evidence type="ECO:0000313" key="1">
    <source>
        <dbReference type="EMBL" id="MCC4622664.1"/>
    </source>
</evidence>
<gene>
    <name evidence="1" type="ORF">LL965_22485</name>
</gene>
<reference evidence="1 2" key="1">
    <citation type="submission" date="2021-10" db="EMBL/GenBank/DDBJ databases">
        <title>Genome sequencing of Xanthomonas strains from NCPPB.</title>
        <authorList>
            <person name="Hussein R."/>
            <person name="Harrison J."/>
            <person name="Studholme D.J."/>
            <person name="Vicente J."/>
            <person name="Grant M."/>
        </authorList>
    </citation>
    <scope>NUCLEOTIDE SEQUENCE [LARGE SCALE GENOMIC DNA]</scope>
    <source>
        <strain evidence="1 2">NCPPB 101</strain>
    </source>
</reference>
<protein>
    <submittedName>
        <fullName evidence="1">Antitoxin</fullName>
    </submittedName>
</protein>
<keyword evidence="2" id="KW-1185">Reference proteome</keyword>
<organism evidence="1 2">
    <name type="scientific">Xanthomonas cassavae CFBP 4642</name>
    <dbReference type="NCBI Taxonomy" id="1219375"/>
    <lineage>
        <taxon>Bacteria</taxon>
        <taxon>Pseudomonadati</taxon>
        <taxon>Pseudomonadota</taxon>
        <taxon>Gammaproteobacteria</taxon>
        <taxon>Lysobacterales</taxon>
        <taxon>Lysobacteraceae</taxon>
        <taxon>Xanthomonas</taxon>
    </lineage>
</organism>
<comment type="caution">
    <text evidence="1">The sequence shown here is derived from an EMBL/GenBank/DDBJ whole genome shotgun (WGS) entry which is preliminary data.</text>
</comment>
<name>A0ABS8HKE3_9XANT</name>
<dbReference type="Proteomes" id="UP001199206">
    <property type="component" value="Unassembled WGS sequence"/>
</dbReference>
<dbReference type="InterPro" id="IPR037914">
    <property type="entry name" value="SpoVT-AbrB_sf"/>
</dbReference>
<dbReference type="RefSeq" id="WP_029218433.1">
    <property type="nucleotide sequence ID" value="NZ_CAWLZN010000001.1"/>
</dbReference>